<keyword evidence="9" id="KW-1185">Reference proteome</keyword>
<dbReference type="EC" id="1.7.1.4" evidence="8"/>
<evidence type="ECO:0000256" key="2">
    <source>
        <dbReference type="ARBA" id="ARBA00022723"/>
    </source>
</evidence>
<dbReference type="GO" id="GO:0016705">
    <property type="term" value="F:oxidoreductase activity, acting on paired donors, with incorporation or reduction of molecular oxygen"/>
    <property type="evidence" value="ECO:0007669"/>
    <property type="project" value="UniProtKB-ARBA"/>
</dbReference>
<dbReference type="GO" id="GO:0051537">
    <property type="term" value="F:2 iron, 2 sulfur cluster binding"/>
    <property type="evidence" value="ECO:0007669"/>
    <property type="project" value="UniProtKB-KW"/>
</dbReference>
<comment type="caution">
    <text evidence="8">The sequence shown here is derived from an EMBL/GenBank/DDBJ whole genome shotgun (WGS) entry which is preliminary data.</text>
</comment>
<dbReference type="RefSeq" id="WP_101807735.1">
    <property type="nucleotide sequence ID" value="NZ_NFEZ01000002.1"/>
</dbReference>
<keyword evidence="1" id="KW-0001">2Fe-2S</keyword>
<evidence type="ECO:0000256" key="3">
    <source>
        <dbReference type="ARBA" id="ARBA00023002"/>
    </source>
</evidence>
<keyword evidence="3 8" id="KW-0560">Oxidoreductase</keyword>
<organism evidence="8 9">
    <name type="scientific">Paenibacillus pasadenensis</name>
    <dbReference type="NCBI Taxonomy" id="217090"/>
    <lineage>
        <taxon>Bacteria</taxon>
        <taxon>Bacillati</taxon>
        <taxon>Bacillota</taxon>
        <taxon>Bacilli</taxon>
        <taxon>Bacillales</taxon>
        <taxon>Paenibacillaceae</taxon>
        <taxon>Paenibacillus</taxon>
    </lineage>
</organism>
<dbReference type="GO" id="GO:0042128">
    <property type="term" value="P:nitrate assimilation"/>
    <property type="evidence" value="ECO:0007669"/>
    <property type="project" value="UniProtKB-KW"/>
</dbReference>
<dbReference type="AlphaFoldDB" id="A0A2N5NBS8"/>
<feature type="domain" description="Rieske" evidence="7">
    <location>
        <begin position="3"/>
        <end position="100"/>
    </location>
</feature>
<evidence type="ECO:0000256" key="6">
    <source>
        <dbReference type="ARBA" id="ARBA00023063"/>
    </source>
</evidence>
<dbReference type="GO" id="GO:0046872">
    <property type="term" value="F:metal ion binding"/>
    <property type="evidence" value="ECO:0007669"/>
    <property type="project" value="UniProtKB-KW"/>
</dbReference>
<dbReference type="InterPro" id="IPR012748">
    <property type="entry name" value="Rieske-like_NirD"/>
</dbReference>
<keyword evidence="5" id="KW-0411">Iron-sulfur</keyword>
<name>A0A2N5NBS8_9BACL</name>
<dbReference type="GO" id="GO:0008942">
    <property type="term" value="F:nitrite reductase [NAD(P)H] activity"/>
    <property type="evidence" value="ECO:0007669"/>
    <property type="project" value="UniProtKB-EC"/>
</dbReference>
<protein>
    <submittedName>
        <fullName evidence="8">Nitrite reductase [NAD(P)H] small subunit</fullName>
        <ecNumber evidence="8">1.7.1.4</ecNumber>
    </submittedName>
</protein>
<dbReference type="Gene3D" id="2.102.10.10">
    <property type="entry name" value="Rieske [2Fe-2S] iron-sulphur domain"/>
    <property type="match status" value="1"/>
</dbReference>
<proteinExistence type="predicted"/>
<dbReference type="NCBIfam" id="TIGR02378">
    <property type="entry name" value="nirD_assim_sml"/>
    <property type="match status" value="1"/>
</dbReference>
<dbReference type="CDD" id="cd03530">
    <property type="entry name" value="Rieske_NirD_small_Bacillus"/>
    <property type="match status" value="1"/>
</dbReference>
<dbReference type="InterPro" id="IPR017941">
    <property type="entry name" value="Rieske_2Fe-2S"/>
</dbReference>
<dbReference type="SUPFAM" id="SSF50022">
    <property type="entry name" value="ISP domain"/>
    <property type="match status" value="1"/>
</dbReference>
<dbReference type="Pfam" id="PF00355">
    <property type="entry name" value="Rieske"/>
    <property type="match status" value="1"/>
</dbReference>
<keyword evidence="4" id="KW-0408">Iron</keyword>
<dbReference type="InterPro" id="IPR036922">
    <property type="entry name" value="Rieske_2Fe-2S_sf"/>
</dbReference>
<keyword evidence="6" id="KW-0534">Nitrate assimilation</keyword>
<dbReference type="EMBL" id="NFEZ01000002">
    <property type="protein sequence ID" value="PLT47797.1"/>
    <property type="molecule type" value="Genomic_DNA"/>
</dbReference>
<gene>
    <name evidence="8" type="ORF">B8V81_0704</name>
</gene>
<evidence type="ECO:0000256" key="5">
    <source>
        <dbReference type="ARBA" id="ARBA00023014"/>
    </source>
</evidence>
<accession>A0A2N5NBS8</accession>
<evidence type="ECO:0000256" key="4">
    <source>
        <dbReference type="ARBA" id="ARBA00023004"/>
    </source>
</evidence>
<dbReference type="PANTHER" id="PTHR21496">
    <property type="entry name" value="FERREDOXIN-RELATED"/>
    <property type="match status" value="1"/>
</dbReference>
<dbReference type="PANTHER" id="PTHR21496:SF23">
    <property type="entry name" value="3-PHENYLPROPIONATE_CINNAMIC ACID DIOXYGENASE FERREDOXIN SUBUNIT"/>
    <property type="match status" value="1"/>
</dbReference>
<reference evidence="8 9" key="1">
    <citation type="submission" date="2017-05" db="EMBL/GenBank/DDBJ databases">
        <title>Functional genome analysis of Paenibacillus pasadenensis strain R16: insights on endophytic life style and antifungal activity.</title>
        <authorList>
            <person name="Passera A."/>
            <person name="Marcolungo L."/>
            <person name="Casati P."/>
            <person name="Brasca M."/>
            <person name="Quaglino F."/>
            <person name="Delledonne M."/>
        </authorList>
    </citation>
    <scope>NUCLEOTIDE SEQUENCE [LARGE SCALE GENOMIC DNA]</scope>
    <source>
        <strain evidence="8 9">R16</strain>
    </source>
</reference>
<dbReference type="GO" id="GO:0004497">
    <property type="term" value="F:monooxygenase activity"/>
    <property type="evidence" value="ECO:0007669"/>
    <property type="project" value="UniProtKB-ARBA"/>
</dbReference>
<dbReference type="Proteomes" id="UP000234789">
    <property type="component" value="Unassembled WGS sequence"/>
</dbReference>
<evidence type="ECO:0000259" key="7">
    <source>
        <dbReference type="PROSITE" id="PS51296"/>
    </source>
</evidence>
<keyword evidence="2" id="KW-0479">Metal-binding</keyword>
<evidence type="ECO:0000256" key="1">
    <source>
        <dbReference type="ARBA" id="ARBA00022714"/>
    </source>
</evidence>
<evidence type="ECO:0000313" key="8">
    <source>
        <dbReference type="EMBL" id="PLT47797.1"/>
    </source>
</evidence>
<sequence length="126" mass="13104">MSRHRVGRAGQIDALGSRIAVVGGGEEIALFKLTDGEVLAVENRCPHKGGKLSEGMVCGSAVHCPLHDWKIDLRTGQAQAPDEGSVRTYAADVDAEGSVWIETGERPDAAAAAAVPPACAGLEERS</sequence>
<dbReference type="PROSITE" id="PS51296">
    <property type="entry name" value="RIESKE"/>
    <property type="match status" value="1"/>
</dbReference>
<evidence type="ECO:0000313" key="9">
    <source>
        <dbReference type="Proteomes" id="UP000234789"/>
    </source>
</evidence>